<dbReference type="Proteomes" id="UP001221142">
    <property type="component" value="Unassembled WGS sequence"/>
</dbReference>
<keyword evidence="2" id="KW-1185">Reference proteome</keyword>
<sequence length="361" mass="39796">MNLECIVCHGAQSTCGRVEIMSQGRFFEGRAAEVAGWNRFTRPAASNKMSLFRKRRTTQMTPQPGPVGAPFGYTGVDLHHIYSVSMYSLSDPNPDSTKAYNTLFVFNGDLVETLDLTTSHLPATLLSDVLPMLDLPALTHVIVPSGVEPASMTDFLLHHPKLEVFELEHADCYMPSLPHDSDIARIVRALTTLGSSPSLSTLSLTIYPHKSDRERLAELSPGLNAIAQRPMDSPPIFLALKIMDVDHSSPHITIRRIPSASFFALDDEASAITRSLHCIHEAKIISSSRETATATLTWLALFPALRKVTLHVYLEMLEPIPDAAAKREAYDALRRLAEGMLRGVEVEVRLGCSFGYNDMSP</sequence>
<proteinExistence type="predicted"/>
<dbReference type="EMBL" id="JARKIF010000025">
    <property type="protein sequence ID" value="KAJ7614996.1"/>
    <property type="molecule type" value="Genomic_DNA"/>
</dbReference>
<evidence type="ECO:0000313" key="2">
    <source>
        <dbReference type="Proteomes" id="UP001221142"/>
    </source>
</evidence>
<name>A0AAD7BAV5_9AGAR</name>
<accession>A0AAD7BAV5</accession>
<reference evidence="1" key="1">
    <citation type="submission" date="2023-03" db="EMBL/GenBank/DDBJ databases">
        <title>Massive genome expansion in bonnet fungi (Mycena s.s.) driven by repeated elements and novel gene families across ecological guilds.</title>
        <authorList>
            <consortium name="Lawrence Berkeley National Laboratory"/>
            <person name="Harder C.B."/>
            <person name="Miyauchi S."/>
            <person name="Viragh M."/>
            <person name="Kuo A."/>
            <person name="Thoen E."/>
            <person name="Andreopoulos B."/>
            <person name="Lu D."/>
            <person name="Skrede I."/>
            <person name="Drula E."/>
            <person name="Henrissat B."/>
            <person name="Morin E."/>
            <person name="Kohler A."/>
            <person name="Barry K."/>
            <person name="LaButti K."/>
            <person name="Morin E."/>
            <person name="Salamov A."/>
            <person name="Lipzen A."/>
            <person name="Mereny Z."/>
            <person name="Hegedus B."/>
            <person name="Baldrian P."/>
            <person name="Stursova M."/>
            <person name="Weitz H."/>
            <person name="Taylor A."/>
            <person name="Grigoriev I.V."/>
            <person name="Nagy L.G."/>
            <person name="Martin F."/>
            <person name="Kauserud H."/>
        </authorList>
    </citation>
    <scope>NUCLEOTIDE SEQUENCE</scope>
    <source>
        <strain evidence="1">9284</strain>
    </source>
</reference>
<dbReference type="AlphaFoldDB" id="A0AAD7BAV5"/>
<comment type="caution">
    <text evidence="1">The sequence shown here is derived from an EMBL/GenBank/DDBJ whole genome shotgun (WGS) entry which is preliminary data.</text>
</comment>
<evidence type="ECO:0000313" key="1">
    <source>
        <dbReference type="EMBL" id="KAJ7614996.1"/>
    </source>
</evidence>
<gene>
    <name evidence="1" type="ORF">FB45DRAFT_873852</name>
</gene>
<organism evidence="1 2">
    <name type="scientific">Roridomyces roridus</name>
    <dbReference type="NCBI Taxonomy" id="1738132"/>
    <lineage>
        <taxon>Eukaryota</taxon>
        <taxon>Fungi</taxon>
        <taxon>Dikarya</taxon>
        <taxon>Basidiomycota</taxon>
        <taxon>Agaricomycotina</taxon>
        <taxon>Agaricomycetes</taxon>
        <taxon>Agaricomycetidae</taxon>
        <taxon>Agaricales</taxon>
        <taxon>Marasmiineae</taxon>
        <taxon>Mycenaceae</taxon>
        <taxon>Roridomyces</taxon>
    </lineage>
</organism>
<protein>
    <submittedName>
        <fullName evidence="1">Uncharacterized protein</fullName>
    </submittedName>
</protein>